<dbReference type="SMART" id="SM00360">
    <property type="entry name" value="RRM"/>
    <property type="match status" value="1"/>
</dbReference>
<reference evidence="4 5" key="1">
    <citation type="journal article" date="2014" name="Genome Biol. Evol.">
        <title>The genome of the myxosporean Thelohanellus kitauei shows adaptations to nutrient acquisition within its fish host.</title>
        <authorList>
            <person name="Yang Y."/>
            <person name="Xiong J."/>
            <person name="Zhou Z."/>
            <person name="Huo F."/>
            <person name="Miao W."/>
            <person name="Ran C."/>
            <person name="Liu Y."/>
            <person name="Zhang J."/>
            <person name="Feng J."/>
            <person name="Wang M."/>
            <person name="Wang M."/>
            <person name="Wang L."/>
            <person name="Yao B."/>
        </authorList>
    </citation>
    <scope>NUCLEOTIDE SEQUENCE [LARGE SCALE GENOMIC DNA]</scope>
    <source>
        <strain evidence="4">Wuqing</strain>
    </source>
</reference>
<keyword evidence="5" id="KW-1185">Reference proteome</keyword>
<dbReference type="AlphaFoldDB" id="A0A0C2IYT7"/>
<name>A0A0C2IYT7_THEKT</name>
<gene>
    <name evidence="4" type="ORF">RF11_10610</name>
</gene>
<dbReference type="OMA" id="YCQRESA"/>
<dbReference type="Pfam" id="PF00076">
    <property type="entry name" value="RRM_1"/>
    <property type="match status" value="1"/>
</dbReference>
<dbReference type="SUPFAM" id="SSF54928">
    <property type="entry name" value="RNA-binding domain, RBD"/>
    <property type="match status" value="1"/>
</dbReference>
<keyword evidence="1 2" id="KW-0694">RNA-binding</keyword>
<proteinExistence type="predicted"/>
<protein>
    <submittedName>
        <fullName evidence="4">CUGBP Elav-like family member 4</fullName>
    </submittedName>
</protein>
<dbReference type="InterPro" id="IPR052462">
    <property type="entry name" value="SLIRP/GR-RBP-like"/>
</dbReference>
<dbReference type="GO" id="GO:0003723">
    <property type="term" value="F:RNA binding"/>
    <property type="evidence" value="ECO:0007669"/>
    <property type="project" value="UniProtKB-UniRule"/>
</dbReference>
<evidence type="ECO:0000313" key="5">
    <source>
        <dbReference type="Proteomes" id="UP000031668"/>
    </source>
</evidence>
<evidence type="ECO:0000259" key="3">
    <source>
        <dbReference type="PROSITE" id="PS50102"/>
    </source>
</evidence>
<evidence type="ECO:0000256" key="1">
    <source>
        <dbReference type="ARBA" id="ARBA00022884"/>
    </source>
</evidence>
<dbReference type="PROSITE" id="PS50102">
    <property type="entry name" value="RRM"/>
    <property type="match status" value="1"/>
</dbReference>
<comment type="caution">
    <text evidence="4">The sequence shown here is derived from an EMBL/GenBank/DDBJ whole genome shotgun (WGS) entry which is preliminary data.</text>
</comment>
<dbReference type="InterPro" id="IPR035979">
    <property type="entry name" value="RBD_domain_sf"/>
</dbReference>
<dbReference type="InterPro" id="IPR012677">
    <property type="entry name" value="Nucleotide-bd_a/b_plait_sf"/>
</dbReference>
<feature type="domain" description="RRM" evidence="3">
    <location>
        <begin position="13"/>
        <end position="94"/>
    </location>
</feature>
<dbReference type="PANTHER" id="PTHR48027">
    <property type="entry name" value="HETEROGENEOUS NUCLEAR RIBONUCLEOPROTEIN 87F-RELATED"/>
    <property type="match status" value="1"/>
</dbReference>
<dbReference type="OrthoDB" id="2573941at2759"/>
<accession>A0A0C2IYT7</accession>
<sequence length="104" mass="11360">MSLTSCSYLSSPRRLFVGQLPRSFTDADLRKLFSDYGEILEANIITDKLSGISKGCGFVTYAQECSVTVAQENLHGRRILEGMSYPMYVKPADVGGITGISSNQ</sequence>
<organism evidence="4 5">
    <name type="scientific">Thelohanellus kitauei</name>
    <name type="common">Myxosporean</name>
    <dbReference type="NCBI Taxonomy" id="669202"/>
    <lineage>
        <taxon>Eukaryota</taxon>
        <taxon>Metazoa</taxon>
        <taxon>Cnidaria</taxon>
        <taxon>Myxozoa</taxon>
        <taxon>Myxosporea</taxon>
        <taxon>Bivalvulida</taxon>
        <taxon>Platysporina</taxon>
        <taxon>Myxobolidae</taxon>
        <taxon>Thelohanellus</taxon>
    </lineage>
</organism>
<dbReference type="FunFam" id="3.30.70.330:FF:000013">
    <property type="entry name" value="CUGBP Elav-like family member 1 isoform 2"/>
    <property type="match status" value="1"/>
</dbReference>
<evidence type="ECO:0000313" key="4">
    <source>
        <dbReference type="EMBL" id="KII70679.1"/>
    </source>
</evidence>
<dbReference type="Proteomes" id="UP000031668">
    <property type="component" value="Unassembled WGS sequence"/>
</dbReference>
<dbReference type="InterPro" id="IPR000504">
    <property type="entry name" value="RRM_dom"/>
</dbReference>
<evidence type="ECO:0000256" key="2">
    <source>
        <dbReference type="PROSITE-ProRule" id="PRU00176"/>
    </source>
</evidence>
<dbReference type="Gene3D" id="3.30.70.330">
    <property type="match status" value="1"/>
</dbReference>
<dbReference type="EMBL" id="JWZT01001996">
    <property type="protein sequence ID" value="KII70679.1"/>
    <property type="molecule type" value="Genomic_DNA"/>
</dbReference>